<reference evidence="2 3" key="1">
    <citation type="submission" date="2020-04" db="EMBL/GenBank/DDBJ databases">
        <title>Acinetobacter Taxon 24.</title>
        <authorList>
            <person name="Nemec A."/>
            <person name="Radolfova-Krizova L."/>
            <person name="Higgins P.G."/>
            <person name="Spanelova P."/>
        </authorList>
    </citation>
    <scope>NUCLEOTIDE SEQUENCE [LARGE SCALE GENOMIC DNA]</scope>
    <source>
        <strain evidence="2 3">ANC 4279</strain>
    </source>
</reference>
<evidence type="ECO:0000313" key="3">
    <source>
        <dbReference type="Proteomes" id="UP000546536"/>
    </source>
</evidence>
<keyword evidence="3" id="KW-1185">Reference proteome</keyword>
<dbReference type="Proteomes" id="UP000546536">
    <property type="component" value="Unassembled WGS sequence"/>
</dbReference>
<dbReference type="Pfam" id="PF16289">
    <property type="entry name" value="PIN_12"/>
    <property type="match status" value="1"/>
</dbReference>
<dbReference type="InterPro" id="IPR032557">
    <property type="entry name" value="DUF4935"/>
</dbReference>
<gene>
    <name evidence="2" type="ORF">HLH13_01430</name>
</gene>
<sequence>MQEVKFTSLSIDNSVFKSYKYNFEDGFLKYLNQFKISQIEFILPHVIWGEIKSHLIAETVESARKINDLIDNVISKNYFPNLKEQDFKLNRYLSHQTEYIALNRLNEFKKNTGLKLINEKDNLDIEELLKGYFSNKPPFETREKKKYEFPDAIALYALENYAKQNNKFILLVSKDEGWINYCNKSKYLYCERKISDALDLITKQSNVNSDYIISFINNFIINLNKQGNTFIPEDAIQHLLSEYEYDIRLSSPVSRVEPSVLSASASSIHLQDIDLIQVNLIESTFTINVELALEIELEVSFELYDYDFEDNYENYIGTTYQNPTIESNLQLVQTYTFDQYDLVAMKIKHLNDDLYLEEPDLYFNGVEPYY</sequence>
<proteinExistence type="predicted"/>
<comment type="caution">
    <text evidence="2">The sequence shown here is derived from an EMBL/GenBank/DDBJ whole genome shotgun (WGS) entry which is preliminary data.</text>
</comment>
<evidence type="ECO:0000313" key="2">
    <source>
        <dbReference type="EMBL" id="NNH86392.1"/>
    </source>
</evidence>
<feature type="domain" description="DUF4935" evidence="1">
    <location>
        <begin position="10"/>
        <end position="178"/>
    </location>
</feature>
<name>A0ABX1V191_9GAMM</name>
<dbReference type="RefSeq" id="WP_171543585.1">
    <property type="nucleotide sequence ID" value="NZ_JABERG010000001.1"/>
</dbReference>
<organism evidence="2 3">
    <name type="scientific">Acinetobacter terrae</name>
    <dbReference type="NCBI Taxonomy" id="2731247"/>
    <lineage>
        <taxon>Bacteria</taxon>
        <taxon>Pseudomonadati</taxon>
        <taxon>Pseudomonadota</taxon>
        <taxon>Gammaproteobacteria</taxon>
        <taxon>Moraxellales</taxon>
        <taxon>Moraxellaceae</taxon>
        <taxon>Acinetobacter</taxon>
        <taxon>Acinetobacter Taxon 24</taxon>
    </lineage>
</organism>
<protein>
    <submittedName>
        <fullName evidence="2">DUF4935 domain-containing protein</fullName>
    </submittedName>
</protein>
<evidence type="ECO:0000259" key="1">
    <source>
        <dbReference type="Pfam" id="PF16289"/>
    </source>
</evidence>
<dbReference type="EMBL" id="JABERG010000001">
    <property type="protein sequence ID" value="NNH86392.1"/>
    <property type="molecule type" value="Genomic_DNA"/>
</dbReference>
<accession>A0ABX1V191</accession>